<gene>
    <name evidence="2" type="ORF">BJ878DRAFT_488065</name>
</gene>
<accession>A0A9P7ZAR4</accession>
<protein>
    <submittedName>
        <fullName evidence="2">S-adenosyl-L-methionine-dependent methyltransferase</fullName>
    </submittedName>
</protein>
<dbReference type="InterPro" id="IPR029063">
    <property type="entry name" value="SAM-dependent_MTases_sf"/>
</dbReference>
<sequence length="340" mass="37779">MSADDQDWQTQGLPLDTDDNPDTTSAFDAKLEVDSIKSDSSGGPASTGHTIADPASVEDFGRTFHGYKDGKYFLPNDGPEQDRLDIQHKVFEVLYDGKLGFAPVQDARHVLDLATGTGLWALEYAEKNPNAQVIGTDLSLIQPRRATVPNCEFIREDSEDPWIFPHKFDYIHARAILSCFNDTAAVFQQAFDNLNEGGWIEIQDGLGFITGQDESFEGTALQRWSGLVIDGFAKLGRDLYKSLHYREWLEAAGFTDILELRIPVPCNSWPKDPKFKQVGKWLLLDLHHGMDGIGSKVLPAAGLTPEEIVLLTTQARKDLTNRSIHAFIQGLVICAKKPHL</sequence>
<dbReference type="OrthoDB" id="2013972at2759"/>
<dbReference type="SUPFAM" id="SSF53335">
    <property type="entry name" value="S-adenosyl-L-methionine-dependent methyltransferases"/>
    <property type="match status" value="1"/>
</dbReference>
<comment type="caution">
    <text evidence="2">The sequence shown here is derived from an EMBL/GenBank/DDBJ whole genome shotgun (WGS) entry which is preliminary data.</text>
</comment>
<keyword evidence="3" id="KW-1185">Reference proteome</keyword>
<keyword evidence="2" id="KW-0489">Methyltransferase</keyword>
<dbReference type="EMBL" id="MU253748">
    <property type="protein sequence ID" value="KAG9248500.1"/>
    <property type="molecule type" value="Genomic_DNA"/>
</dbReference>
<dbReference type="PANTHER" id="PTHR43591:SF102">
    <property type="entry name" value="S-ADENOSYL-L-METHIONINE-DEPENDENT METHYLTRANSFERASE"/>
    <property type="match status" value="1"/>
</dbReference>
<feature type="compositionally biased region" description="Polar residues" evidence="1">
    <location>
        <begin position="38"/>
        <end position="49"/>
    </location>
</feature>
<name>A0A9P7ZAR4_9HELO</name>
<organism evidence="2 3">
    <name type="scientific">Calycina marina</name>
    <dbReference type="NCBI Taxonomy" id="1763456"/>
    <lineage>
        <taxon>Eukaryota</taxon>
        <taxon>Fungi</taxon>
        <taxon>Dikarya</taxon>
        <taxon>Ascomycota</taxon>
        <taxon>Pezizomycotina</taxon>
        <taxon>Leotiomycetes</taxon>
        <taxon>Helotiales</taxon>
        <taxon>Pezizellaceae</taxon>
        <taxon>Calycina</taxon>
    </lineage>
</organism>
<dbReference type="GO" id="GO:0032259">
    <property type="term" value="P:methylation"/>
    <property type="evidence" value="ECO:0007669"/>
    <property type="project" value="UniProtKB-KW"/>
</dbReference>
<proteinExistence type="predicted"/>
<feature type="region of interest" description="Disordered" evidence="1">
    <location>
        <begin position="1"/>
        <end position="54"/>
    </location>
</feature>
<dbReference type="CDD" id="cd02440">
    <property type="entry name" value="AdoMet_MTases"/>
    <property type="match status" value="1"/>
</dbReference>
<reference evidence="2" key="1">
    <citation type="journal article" date="2021" name="IMA Fungus">
        <title>Genomic characterization of three marine fungi, including Emericellopsis atlantica sp. nov. with signatures of a generalist lifestyle and marine biomass degradation.</title>
        <authorList>
            <person name="Hagestad O.C."/>
            <person name="Hou L."/>
            <person name="Andersen J.H."/>
            <person name="Hansen E.H."/>
            <person name="Altermark B."/>
            <person name="Li C."/>
            <person name="Kuhnert E."/>
            <person name="Cox R.J."/>
            <person name="Crous P.W."/>
            <person name="Spatafora J.W."/>
            <person name="Lail K."/>
            <person name="Amirebrahimi M."/>
            <person name="Lipzen A."/>
            <person name="Pangilinan J."/>
            <person name="Andreopoulos W."/>
            <person name="Hayes R.D."/>
            <person name="Ng V."/>
            <person name="Grigoriev I.V."/>
            <person name="Jackson S.A."/>
            <person name="Sutton T.D.S."/>
            <person name="Dobson A.D.W."/>
            <person name="Rama T."/>
        </authorList>
    </citation>
    <scope>NUCLEOTIDE SEQUENCE</scope>
    <source>
        <strain evidence="2">TRa3180A</strain>
    </source>
</reference>
<evidence type="ECO:0000256" key="1">
    <source>
        <dbReference type="SAM" id="MobiDB-lite"/>
    </source>
</evidence>
<dbReference type="AlphaFoldDB" id="A0A9P7ZAR4"/>
<keyword evidence="2" id="KW-0808">Transferase</keyword>
<dbReference type="Gene3D" id="3.40.50.150">
    <property type="entry name" value="Vaccinia Virus protein VP39"/>
    <property type="match status" value="1"/>
</dbReference>
<dbReference type="GO" id="GO:0008168">
    <property type="term" value="F:methyltransferase activity"/>
    <property type="evidence" value="ECO:0007669"/>
    <property type="project" value="UniProtKB-KW"/>
</dbReference>
<evidence type="ECO:0000313" key="2">
    <source>
        <dbReference type="EMBL" id="KAG9248500.1"/>
    </source>
</evidence>
<dbReference type="Pfam" id="PF13489">
    <property type="entry name" value="Methyltransf_23"/>
    <property type="match status" value="1"/>
</dbReference>
<dbReference type="Proteomes" id="UP000887226">
    <property type="component" value="Unassembled WGS sequence"/>
</dbReference>
<evidence type="ECO:0000313" key="3">
    <source>
        <dbReference type="Proteomes" id="UP000887226"/>
    </source>
</evidence>
<dbReference type="PANTHER" id="PTHR43591">
    <property type="entry name" value="METHYLTRANSFERASE"/>
    <property type="match status" value="1"/>
</dbReference>